<dbReference type="Proteomes" id="UP000297703">
    <property type="component" value="Unassembled WGS sequence"/>
</dbReference>
<reference evidence="1 2" key="1">
    <citation type="submission" date="2019-04" db="EMBL/GenBank/DDBJ databases">
        <title>Draft genome of the big-headed turtle Platysternon megacephalum.</title>
        <authorList>
            <person name="Gong S."/>
        </authorList>
    </citation>
    <scope>NUCLEOTIDE SEQUENCE [LARGE SCALE GENOMIC DNA]</scope>
    <source>
        <strain evidence="1">DO16091913</strain>
        <tissue evidence="1">Muscle</tissue>
    </source>
</reference>
<keyword evidence="2" id="KW-1185">Reference proteome</keyword>
<sequence>MIPGGWPTSQSPLTCISTGLAPAPPAQLSALCCLLPPCFLYKKRDEAATCSSPEQEPAECKLTPAWNSGPAVWGGAEGTASIRHCRAMVTPGTPPPRLEMECCN</sequence>
<dbReference type="AlphaFoldDB" id="A0A4D9DNI0"/>
<gene>
    <name evidence="1" type="ORF">DR999_PMT18875</name>
</gene>
<accession>A0A4D9DNI0</accession>
<name>A0A4D9DNI0_9SAUR</name>
<evidence type="ECO:0000313" key="1">
    <source>
        <dbReference type="EMBL" id="TFJ99135.1"/>
    </source>
</evidence>
<dbReference type="EMBL" id="QXTE01000348">
    <property type="protein sequence ID" value="TFJ99135.1"/>
    <property type="molecule type" value="Genomic_DNA"/>
</dbReference>
<proteinExistence type="predicted"/>
<reference evidence="1 2" key="2">
    <citation type="submission" date="2019-04" db="EMBL/GenBank/DDBJ databases">
        <title>The genome sequence of big-headed turtle.</title>
        <authorList>
            <person name="Gong S."/>
        </authorList>
    </citation>
    <scope>NUCLEOTIDE SEQUENCE [LARGE SCALE GENOMIC DNA]</scope>
    <source>
        <strain evidence="1">DO16091913</strain>
        <tissue evidence="1">Muscle</tissue>
    </source>
</reference>
<organism evidence="1 2">
    <name type="scientific">Platysternon megacephalum</name>
    <name type="common">big-headed turtle</name>
    <dbReference type="NCBI Taxonomy" id="55544"/>
    <lineage>
        <taxon>Eukaryota</taxon>
        <taxon>Metazoa</taxon>
        <taxon>Chordata</taxon>
        <taxon>Craniata</taxon>
        <taxon>Vertebrata</taxon>
        <taxon>Euteleostomi</taxon>
        <taxon>Archelosauria</taxon>
        <taxon>Testudinata</taxon>
        <taxon>Testudines</taxon>
        <taxon>Cryptodira</taxon>
        <taxon>Durocryptodira</taxon>
        <taxon>Testudinoidea</taxon>
        <taxon>Platysternidae</taxon>
        <taxon>Platysternon</taxon>
    </lineage>
</organism>
<evidence type="ECO:0000313" key="2">
    <source>
        <dbReference type="Proteomes" id="UP000297703"/>
    </source>
</evidence>
<protein>
    <submittedName>
        <fullName evidence="1">Zinc finger protein Gfi-1-like</fullName>
    </submittedName>
</protein>
<comment type="caution">
    <text evidence="1">The sequence shown here is derived from an EMBL/GenBank/DDBJ whole genome shotgun (WGS) entry which is preliminary data.</text>
</comment>